<evidence type="ECO:0000256" key="3">
    <source>
        <dbReference type="ARBA" id="ARBA00013170"/>
    </source>
</evidence>
<sequence>MTAADKITLSRIVIAPLFFFVFMVQFIPRQIAIVLLWIMFGWMELSDLIDGRVARANQQVTSFGKLFDPFADVISRVTYFLAFTSIGIMPWWVLVVVLYREFGILFLRMLLGLKGIAMGARAGGKLKAGVYMTAGLVSLMLYTVRVTGFLGGVASLLETLTIVVYIAAAVLSLASFADYLVQFRKLYK</sequence>
<name>A0A3P3XJR8_9SPIR</name>
<reference evidence="10" key="1">
    <citation type="submission" date="2017-02" db="EMBL/GenBank/DDBJ databases">
        <authorList>
            <person name="Regsiter A."/>
            <person name="William W."/>
        </authorList>
    </citation>
    <scope>NUCLEOTIDE SEQUENCE</scope>
    <source>
        <strain evidence="10">Bib</strain>
    </source>
</reference>
<evidence type="ECO:0000256" key="4">
    <source>
        <dbReference type="ARBA" id="ARBA00014944"/>
    </source>
</evidence>
<feature type="transmembrane region" description="Helical" evidence="9">
    <location>
        <begin position="77"/>
        <end position="99"/>
    </location>
</feature>
<dbReference type="EMBL" id="FWDM01000025">
    <property type="protein sequence ID" value="SLM14016.1"/>
    <property type="molecule type" value="Genomic_DNA"/>
</dbReference>
<evidence type="ECO:0000313" key="10">
    <source>
        <dbReference type="EMBL" id="SLM14016.1"/>
    </source>
</evidence>
<evidence type="ECO:0000256" key="2">
    <source>
        <dbReference type="ARBA" id="ARBA00010441"/>
    </source>
</evidence>
<dbReference type="NCBIfam" id="TIGR00560">
    <property type="entry name" value="pgsA"/>
    <property type="match status" value="1"/>
</dbReference>
<dbReference type="Gene3D" id="1.20.120.1760">
    <property type="match status" value="1"/>
</dbReference>
<feature type="transmembrane region" description="Helical" evidence="9">
    <location>
        <begin position="162"/>
        <end position="181"/>
    </location>
</feature>
<comment type="pathway">
    <text evidence="1">Phospholipid metabolism; phosphatidylglycerol biosynthesis; phosphatidylglycerol from CDP-diacylglycerol: step 1/2.</text>
</comment>
<comment type="similarity">
    <text evidence="2 8">Belongs to the CDP-alcohol phosphatidyltransferase class-I family.</text>
</comment>
<feature type="transmembrane region" description="Helical" evidence="9">
    <location>
        <begin position="12"/>
        <end position="40"/>
    </location>
</feature>
<accession>A0A3P3XJR8</accession>
<dbReference type="InterPro" id="IPR004570">
    <property type="entry name" value="Phosphatidylglycerol_P_synth"/>
</dbReference>
<dbReference type="GO" id="GO:0016020">
    <property type="term" value="C:membrane"/>
    <property type="evidence" value="ECO:0007669"/>
    <property type="project" value="InterPro"/>
</dbReference>
<dbReference type="InterPro" id="IPR000462">
    <property type="entry name" value="CDP-OH_P_trans"/>
</dbReference>
<evidence type="ECO:0000256" key="8">
    <source>
        <dbReference type="RuleBase" id="RU003750"/>
    </source>
</evidence>
<dbReference type="PROSITE" id="PS00379">
    <property type="entry name" value="CDP_ALCOHOL_P_TRANSF"/>
    <property type="match status" value="1"/>
</dbReference>
<evidence type="ECO:0000256" key="5">
    <source>
        <dbReference type="ARBA" id="ARBA00022679"/>
    </source>
</evidence>
<evidence type="ECO:0000256" key="6">
    <source>
        <dbReference type="ARBA" id="ARBA00048586"/>
    </source>
</evidence>
<dbReference type="GO" id="GO:0008444">
    <property type="term" value="F:CDP-diacylglycerol-glycerol-3-phosphate 3-phosphatidyltransferase activity"/>
    <property type="evidence" value="ECO:0007669"/>
    <property type="project" value="UniProtKB-UniRule"/>
</dbReference>
<dbReference type="PIRSF" id="PIRSF000847">
    <property type="entry name" value="Phos_ph_gly_syn"/>
    <property type="match status" value="1"/>
</dbReference>
<dbReference type="GO" id="GO:0008654">
    <property type="term" value="P:phospholipid biosynthetic process"/>
    <property type="evidence" value="ECO:0007669"/>
    <property type="project" value="UniProtKB-UniRule"/>
</dbReference>
<keyword evidence="5 8" id="KW-0808">Transferase</keyword>
<feature type="transmembrane region" description="Helical" evidence="9">
    <location>
        <begin position="128"/>
        <end position="150"/>
    </location>
</feature>
<organism evidence="10">
    <name type="scientific">uncultured spirochete</name>
    <dbReference type="NCBI Taxonomy" id="156406"/>
    <lineage>
        <taxon>Bacteria</taxon>
        <taxon>Pseudomonadati</taxon>
        <taxon>Spirochaetota</taxon>
        <taxon>Spirochaetia</taxon>
        <taxon>Spirochaetales</taxon>
        <taxon>environmental samples</taxon>
    </lineage>
</organism>
<dbReference type="InterPro" id="IPR048254">
    <property type="entry name" value="CDP_ALCOHOL_P_TRANSF_CS"/>
</dbReference>
<dbReference type="AlphaFoldDB" id="A0A3P3XJR8"/>
<dbReference type="InterPro" id="IPR043130">
    <property type="entry name" value="CDP-OH_PTrfase_TM_dom"/>
</dbReference>
<keyword evidence="9" id="KW-1133">Transmembrane helix</keyword>
<dbReference type="Pfam" id="PF01066">
    <property type="entry name" value="CDP-OH_P_transf"/>
    <property type="match status" value="1"/>
</dbReference>
<protein>
    <recommendedName>
        <fullName evidence="4 7">CDP-diacylglycerol--glycerol-3-phosphate 3-phosphatidyltransferase</fullName>
        <ecNumber evidence="3 7">2.7.8.5</ecNumber>
    </recommendedName>
</protein>
<evidence type="ECO:0000256" key="1">
    <source>
        <dbReference type="ARBA" id="ARBA00005042"/>
    </source>
</evidence>
<evidence type="ECO:0000256" key="7">
    <source>
        <dbReference type="NCBIfam" id="TIGR00560"/>
    </source>
</evidence>
<gene>
    <name evidence="10" type="ORF">SPIROBIBN47_310007</name>
</gene>
<proteinExistence type="inferred from homology"/>
<evidence type="ECO:0000256" key="9">
    <source>
        <dbReference type="SAM" id="Phobius"/>
    </source>
</evidence>
<dbReference type="EC" id="2.7.8.5" evidence="3 7"/>
<keyword evidence="9" id="KW-0472">Membrane</keyword>
<keyword evidence="9" id="KW-0812">Transmembrane</keyword>
<comment type="catalytic activity">
    <reaction evidence="6">
        <text>a CDP-1,2-diacyl-sn-glycerol + sn-glycerol 3-phosphate = a 1,2-diacyl-sn-glycero-3-phospho-(1'-sn-glycero-3'-phosphate) + CMP + H(+)</text>
        <dbReference type="Rhea" id="RHEA:12593"/>
        <dbReference type="ChEBI" id="CHEBI:15378"/>
        <dbReference type="ChEBI" id="CHEBI:57597"/>
        <dbReference type="ChEBI" id="CHEBI:58332"/>
        <dbReference type="ChEBI" id="CHEBI:60110"/>
        <dbReference type="ChEBI" id="CHEBI:60377"/>
        <dbReference type="EC" id="2.7.8.5"/>
    </reaction>
</comment>